<sequence>MPGFPAPPESYAGAGVVGFAARAAGVAPSLGAPPPEAAPAVGAVRVTGWAVATVGAMRRPSP</sequence>
<keyword evidence="2" id="KW-1185">Reference proteome</keyword>
<dbReference type="RefSeq" id="WP_345690424.1">
    <property type="nucleotide sequence ID" value="NZ_BAABIT010000001.1"/>
</dbReference>
<accession>A0ABV9XEN8</accession>
<proteinExistence type="predicted"/>
<evidence type="ECO:0000313" key="1">
    <source>
        <dbReference type="EMBL" id="MFC5022904.1"/>
    </source>
</evidence>
<organism evidence="1 2">
    <name type="scientific">Streptomyces coeruleoprunus</name>
    <dbReference type="NCBI Taxonomy" id="285563"/>
    <lineage>
        <taxon>Bacteria</taxon>
        <taxon>Bacillati</taxon>
        <taxon>Actinomycetota</taxon>
        <taxon>Actinomycetes</taxon>
        <taxon>Kitasatosporales</taxon>
        <taxon>Streptomycetaceae</taxon>
        <taxon>Streptomyces</taxon>
    </lineage>
</organism>
<evidence type="ECO:0000313" key="2">
    <source>
        <dbReference type="Proteomes" id="UP001595829"/>
    </source>
</evidence>
<dbReference type="EMBL" id="JBHSJD010000007">
    <property type="protein sequence ID" value="MFC5022904.1"/>
    <property type="molecule type" value="Genomic_DNA"/>
</dbReference>
<dbReference type="Proteomes" id="UP001595829">
    <property type="component" value="Unassembled WGS sequence"/>
</dbReference>
<name>A0ABV9XEN8_9ACTN</name>
<protein>
    <submittedName>
        <fullName evidence="1">Uncharacterized protein</fullName>
    </submittedName>
</protein>
<comment type="caution">
    <text evidence="1">The sequence shown here is derived from an EMBL/GenBank/DDBJ whole genome shotgun (WGS) entry which is preliminary data.</text>
</comment>
<reference evidence="2" key="1">
    <citation type="journal article" date="2019" name="Int. J. Syst. Evol. Microbiol.">
        <title>The Global Catalogue of Microorganisms (GCM) 10K type strain sequencing project: providing services to taxonomists for standard genome sequencing and annotation.</title>
        <authorList>
            <consortium name="The Broad Institute Genomics Platform"/>
            <consortium name="The Broad Institute Genome Sequencing Center for Infectious Disease"/>
            <person name="Wu L."/>
            <person name="Ma J."/>
        </authorList>
    </citation>
    <scope>NUCLEOTIDE SEQUENCE [LARGE SCALE GENOMIC DNA]</scope>
    <source>
        <strain evidence="2">CGMCC 4.1648</strain>
    </source>
</reference>
<gene>
    <name evidence="1" type="ORF">ACFPM3_12255</name>
</gene>